<dbReference type="AlphaFoldDB" id="A0A9J5YLF6"/>
<dbReference type="EMBL" id="JACXVP010000006">
    <property type="protein sequence ID" value="KAG5599774.1"/>
    <property type="molecule type" value="Genomic_DNA"/>
</dbReference>
<evidence type="ECO:0000313" key="2">
    <source>
        <dbReference type="Proteomes" id="UP000824120"/>
    </source>
</evidence>
<comment type="caution">
    <text evidence="1">The sequence shown here is derived from an EMBL/GenBank/DDBJ whole genome shotgun (WGS) entry which is preliminary data.</text>
</comment>
<evidence type="ECO:0000313" key="1">
    <source>
        <dbReference type="EMBL" id="KAG5599774.1"/>
    </source>
</evidence>
<sequence length="96" mass="11788">MWKFHQKLKRLAGTLSSWSKGEFETFIQHTEENRAALHEFNDEYIRFLKLEDSILKQKTQLQWFREGDSNTKYFHSLIRGRRRRLFIRRILKDDGD</sequence>
<proteinExistence type="predicted"/>
<dbReference type="OrthoDB" id="1432089at2759"/>
<dbReference type="Proteomes" id="UP000824120">
    <property type="component" value="Chromosome 6"/>
</dbReference>
<reference evidence="1 2" key="1">
    <citation type="submission" date="2020-09" db="EMBL/GenBank/DDBJ databases">
        <title>De no assembly of potato wild relative species, Solanum commersonii.</title>
        <authorList>
            <person name="Cho K."/>
        </authorList>
    </citation>
    <scope>NUCLEOTIDE SEQUENCE [LARGE SCALE GENOMIC DNA]</scope>
    <source>
        <strain evidence="1">LZ3.2</strain>
        <tissue evidence="1">Leaf</tissue>
    </source>
</reference>
<protein>
    <submittedName>
        <fullName evidence="1">Uncharacterized protein</fullName>
    </submittedName>
</protein>
<gene>
    <name evidence="1" type="ORF">H5410_031144</name>
</gene>
<keyword evidence="2" id="KW-1185">Reference proteome</keyword>
<accession>A0A9J5YLF6</accession>
<organism evidence="1 2">
    <name type="scientific">Solanum commersonii</name>
    <name type="common">Commerson's wild potato</name>
    <name type="synonym">Commerson's nightshade</name>
    <dbReference type="NCBI Taxonomy" id="4109"/>
    <lineage>
        <taxon>Eukaryota</taxon>
        <taxon>Viridiplantae</taxon>
        <taxon>Streptophyta</taxon>
        <taxon>Embryophyta</taxon>
        <taxon>Tracheophyta</taxon>
        <taxon>Spermatophyta</taxon>
        <taxon>Magnoliopsida</taxon>
        <taxon>eudicotyledons</taxon>
        <taxon>Gunneridae</taxon>
        <taxon>Pentapetalae</taxon>
        <taxon>asterids</taxon>
        <taxon>lamiids</taxon>
        <taxon>Solanales</taxon>
        <taxon>Solanaceae</taxon>
        <taxon>Solanoideae</taxon>
        <taxon>Solaneae</taxon>
        <taxon>Solanum</taxon>
    </lineage>
</organism>
<name>A0A9J5YLF6_SOLCO</name>